<gene>
    <name evidence="2" type="ORF">JOC77_003353</name>
</gene>
<feature type="domain" description="SnoaL-like" evidence="1">
    <location>
        <begin position="10"/>
        <end position="108"/>
    </location>
</feature>
<evidence type="ECO:0000313" key="3">
    <source>
        <dbReference type="Proteomes" id="UP000823486"/>
    </source>
</evidence>
<dbReference type="InterPro" id="IPR037401">
    <property type="entry name" value="SnoaL-like"/>
</dbReference>
<dbReference type="SUPFAM" id="SSF54427">
    <property type="entry name" value="NTF2-like"/>
    <property type="match status" value="1"/>
</dbReference>
<evidence type="ECO:0000259" key="1">
    <source>
        <dbReference type="Pfam" id="PF12680"/>
    </source>
</evidence>
<dbReference type="InterPro" id="IPR008317">
    <property type="entry name" value="UCP030561"/>
</dbReference>
<dbReference type="Gene3D" id="3.10.450.50">
    <property type="match status" value="1"/>
</dbReference>
<dbReference type="Pfam" id="PF12680">
    <property type="entry name" value="SnoaL_2"/>
    <property type="match status" value="1"/>
</dbReference>
<name>A0ABS2QL59_9BACI</name>
<dbReference type="RefSeq" id="WP_204545090.1">
    <property type="nucleotide sequence ID" value="NZ_JAFBFI010000016.1"/>
</dbReference>
<dbReference type="EMBL" id="JAFBFI010000016">
    <property type="protein sequence ID" value="MBM7693909.1"/>
    <property type="molecule type" value="Genomic_DNA"/>
</dbReference>
<comment type="caution">
    <text evidence="2">The sequence shown here is derived from an EMBL/GenBank/DDBJ whole genome shotgun (WGS) entry which is preliminary data.</text>
</comment>
<proteinExistence type="predicted"/>
<reference evidence="2 3" key="1">
    <citation type="submission" date="2021-01" db="EMBL/GenBank/DDBJ databases">
        <title>Genomic Encyclopedia of Type Strains, Phase IV (KMG-IV): sequencing the most valuable type-strain genomes for metagenomic binning, comparative biology and taxonomic classification.</title>
        <authorList>
            <person name="Goeker M."/>
        </authorList>
    </citation>
    <scope>NUCLEOTIDE SEQUENCE [LARGE SCALE GENOMIC DNA]</scope>
    <source>
        <strain evidence="2 3">DSM 105482</strain>
    </source>
</reference>
<protein>
    <recommendedName>
        <fullName evidence="1">SnoaL-like domain-containing protein</fullName>
    </recommendedName>
</protein>
<dbReference type="PIRSF" id="PIRSF030561">
    <property type="entry name" value="UCP030561"/>
    <property type="match status" value="1"/>
</dbReference>
<dbReference type="Proteomes" id="UP000823486">
    <property type="component" value="Unassembled WGS sequence"/>
</dbReference>
<accession>A0ABS2QL59</accession>
<sequence>MIPTNIELAQRQLNAYNRQDIEAFLSVYSSSVEIREFPSNNLIYTGIEKMREVYTKLFEANPEQHAELKARTVHLNIVIDHEYITGRSNGIDSEAVAMYEVSEGTISRVWFIK</sequence>
<dbReference type="InterPro" id="IPR032710">
    <property type="entry name" value="NTF2-like_dom_sf"/>
</dbReference>
<organism evidence="2 3">
    <name type="scientific">Peribacillus deserti</name>
    <dbReference type="NCBI Taxonomy" id="673318"/>
    <lineage>
        <taxon>Bacteria</taxon>
        <taxon>Bacillati</taxon>
        <taxon>Bacillota</taxon>
        <taxon>Bacilli</taxon>
        <taxon>Bacillales</taxon>
        <taxon>Bacillaceae</taxon>
        <taxon>Peribacillus</taxon>
    </lineage>
</organism>
<keyword evidence="3" id="KW-1185">Reference proteome</keyword>
<evidence type="ECO:0000313" key="2">
    <source>
        <dbReference type="EMBL" id="MBM7693909.1"/>
    </source>
</evidence>